<reference evidence="11" key="1">
    <citation type="journal article" date="2013" name="Nat. Biotechnol.">
        <title>Draft genome sequence of chickpea (Cicer arietinum) provides a resource for trait improvement.</title>
        <authorList>
            <person name="Varshney R.K."/>
            <person name="Song C."/>
            <person name="Saxena R.K."/>
            <person name="Azam S."/>
            <person name="Yu S."/>
            <person name="Sharpe A.G."/>
            <person name="Cannon S."/>
            <person name="Baek J."/>
            <person name="Rosen B.D."/>
            <person name="Tar'an B."/>
            <person name="Millan T."/>
            <person name="Zhang X."/>
            <person name="Ramsay L.D."/>
            <person name="Iwata A."/>
            <person name="Wang Y."/>
            <person name="Nelson W."/>
            <person name="Farmer A.D."/>
            <person name="Gaur P.M."/>
            <person name="Soderlund C."/>
            <person name="Penmetsa R.V."/>
            <person name="Xu C."/>
            <person name="Bharti A.K."/>
            <person name="He W."/>
            <person name="Winter P."/>
            <person name="Zhao S."/>
            <person name="Hane J.K."/>
            <person name="Carrasquilla-Garcia N."/>
            <person name="Condie J.A."/>
            <person name="Upadhyaya H.D."/>
            <person name="Luo M.C."/>
            <person name="Thudi M."/>
            <person name="Gowda C.L."/>
            <person name="Singh N.P."/>
            <person name="Lichtenzveig J."/>
            <person name="Gali K.K."/>
            <person name="Rubio J."/>
            <person name="Nadarajan N."/>
            <person name="Dolezel J."/>
            <person name="Bansal K.C."/>
            <person name="Xu X."/>
            <person name="Edwards D."/>
            <person name="Zhang G."/>
            <person name="Kahl G."/>
            <person name="Gil J."/>
            <person name="Singh K.B."/>
            <person name="Datta S.K."/>
            <person name="Jackson S.A."/>
            <person name="Wang J."/>
            <person name="Cook D.R."/>
        </authorList>
    </citation>
    <scope>NUCLEOTIDE SEQUENCE [LARGE SCALE GENOMIC DNA]</scope>
    <source>
        <strain evidence="11">cv. CDC Frontier</strain>
    </source>
</reference>
<evidence type="ECO:0000256" key="2">
    <source>
        <dbReference type="ARBA" id="ARBA00007214"/>
    </source>
</evidence>
<dbReference type="STRING" id="3827.A0A1S2XU17"/>
<feature type="domain" description="Calmodulin binding protein C-terminal" evidence="10">
    <location>
        <begin position="319"/>
        <end position="380"/>
    </location>
</feature>
<dbReference type="Pfam" id="PF20451">
    <property type="entry name" value="Calmod_bind_M"/>
    <property type="match status" value="1"/>
</dbReference>
<evidence type="ECO:0000256" key="5">
    <source>
        <dbReference type="ARBA" id="ARBA00023159"/>
    </source>
</evidence>
<keyword evidence="7" id="KW-0539">Nucleus</keyword>
<dbReference type="GO" id="GO:0003700">
    <property type="term" value="F:DNA-binding transcription factor activity"/>
    <property type="evidence" value="ECO:0007669"/>
    <property type="project" value="TreeGrafter"/>
</dbReference>
<evidence type="ECO:0000256" key="4">
    <source>
        <dbReference type="ARBA" id="ARBA00023125"/>
    </source>
</evidence>
<dbReference type="PANTHER" id="PTHR31713">
    <property type="entry name" value="OS02G0177800 PROTEIN"/>
    <property type="match status" value="1"/>
</dbReference>
<keyword evidence="4" id="KW-0238">DNA-binding</keyword>
<dbReference type="Proteomes" id="UP000087171">
    <property type="component" value="Chromosome Ca3"/>
</dbReference>
<comment type="subcellular location">
    <subcellularLocation>
        <location evidence="1">Nucleus</location>
    </subcellularLocation>
</comment>
<evidence type="ECO:0000259" key="10">
    <source>
        <dbReference type="Pfam" id="PF20452"/>
    </source>
</evidence>
<dbReference type="InterPro" id="IPR046829">
    <property type="entry name" value="Calmod_bind_C"/>
</dbReference>
<evidence type="ECO:0000313" key="12">
    <source>
        <dbReference type="RefSeq" id="XP_004494535.1"/>
    </source>
</evidence>
<gene>
    <name evidence="12" type="primary">LOC101507581</name>
</gene>
<dbReference type="eggNOG" id="ENOG502QWE3">
    <property type="taxonomic scope" value="Eukaryota"/>
</dbReference>
<evidence type="ECO:0000256" key="1">
    <source>
        <dbReference type="ARBA" id="ARBA00004123"/>
    </source>
</evidence>
<dbReference type="InterPro" id="IPR046831">
    <property type="entry name" value="Calmodulin_bind_N"/>
</dbReference>
<keyword evidence="3" id="KW-0805">Transcription regulation</keyword>
<dbReference type="AlphaFoldDB" id="A0A1S2XU17"/>
<dbReference type="GO" id="GO:0005634">
    <property type="term" value="C:nucleus"/>
    <property type="evidence" value="ECO:0007669"/>
    <property type="project" value="UniProtKB-SubCell"/>
</dbReference>
<dbReference type="PaxDb" id="3827-XP_004494535.1"/>
<feature type="domain" description="Calmodulin binding protein-like N-terminal" evidence="8">
    <location>
        <begin position="91"/>
        <end position="235"/>
    </location>
</feature>
<dbReference type="PANTHER" id="PTHR31713:SF92">
    <property type="entry name" value="CALMODULIN-BINDING PROTEIN"/>
    <property type="match status" value="1"/>
</dbReference>
<dbReference type="Pfam" id="PF07887">
    <property type="entry name" value="Calmodulin_bind"/>
    <property type="match status" value="1"/>
</dbReference>
<keyword evidence="11" id="KW-1185">Reference proteome</keyword>
<evidence type="ECO:0000256" key="3">
    <source>
        <dbReference type="ARBA" id="ARBA00023015"/>
    </source>
</evidence>
<dbReference type="Pfam" id="PF20452">
    <property type="entry name" value="Calmod_bind_C"/>
    <property type="match status" value="1"/>
</dbReference>
<dbReference type="KEGG" id="cam:101507581"/>
<dbReference type="InterPro" id="IPR012416">
    <property type="entry name" value="CBP60"/>
</dbReference>
<reference evidence="12" key="2">
    <citation type="submission" date="2025-08" db="UniProtKB">
        <authorList>
            <consortium name="RefSeq"/>
        </authorList>
    </citation>
    <scope>IDENTIFICATION</scope>
    <source>
        <tissue evidence="12">Etiolated seedlings</tissue>
    </source>
</reference>
<dbReference type="GO" id="GO:0043565">
    <property type="term" value="F:sequence-specific DNA binding"/>
    <property type="evidence" value="ECO:0007669"/>
    <property type="project" value="TreeGrafter"/>
</dbReference>
<comment type="similarity">
    <text evidence="2">Belongs to the plant ACBP60 protein family.</text>
</comment>
<sequence length="530" mass="59968">MVSNRKSSKEHIGTSEIRINGSKWSLGVTKQPSISGLRNVINNTLVANDYNSFLETFIRGVVRDVVERKVQEHQISRAKVNEGGISGARPLELCFVNNKLPETVFTQSNIIAKDGPPLQIALFDVRSHSIVNDGPFSSMKIEICALKGEFGSCGNEDWTEIEFNANILSGRDGKQPLLVGERFITLKNGVACISKIIITDNSRWVRGRKFRLGVKAMQNGENVKEGRSQPFMVKDIRGESYEKHSPPFLNDDVWRLKKIAKKGKFHKRLSSHRIHTVKDLLQLLIVNESSLYEKFGKIQKKSWSAIIEHAKLCVIDDYKLYSYLASEQPMMLIFNSIYKLVAVTFDEQNYYLPDTLTPSLKNLVEVVKQDAYKNVDKFVSIDETLLNSISLEACLKSAVQGPKEIRSGYGQPSTSTSYEGMHNCQIYDDPVPNIRETPQKNNVEGEMYIEDGYLTETLINEYLLNTKWGLENNVLFGFSDGAACSTRFNISSNEKPKAVWCKFLVAIKWVISVKRDAAARRNANLFCFNY</sequence>
<protein>
    <submittedName>
        <fullName evidence="12">Calmodulin-binding protein 60 G-like</fullName>
    </submittedName>
</protein>
<accession>A0A1S2XU17</accession>
<dbReference type="GO" id="GO:0080142">
    <property type="term" value="P:regulation of salicylic acid biosynthetic process"/>
    <property type="evidence" value="ECO:0007669"/>
    <property type="project" value="TreeGrafter"/>
</dbReference>
<evidence type="ECO:0000259" key="9">
    <source>
        <dbReference type="Pfam" id="PF20451"/>
    </source>
</evidence>
<evidence type="ECO:0000313" key="11">
    <source>
        <dbReference type="Proteomes" id="UP000087171"/>
    </source>
</evidence>
<keyword evidence="6" id="KW-0804">Transcription</keyword>
<dbReference type="InterPro" id="IPR046830">
    <property type="entry name" value="Calmod_bind_M"/>
</dbReference>
<dbReference type="RefSeq" id="XP_004494535.1">
    <property type="nucleotide sequence ID" value="XM_004494478.3"/>
</dbReference>
<name>A0A1S2XU17_CICAR</name>
<evidence type="ECO:0000256" key="6">
    <source>
        <dbReference type="ARBA" id="ARBA00023163"/>
    </source>
</evidence>
<organism evidence="11 12">
    <name type="scientific">Cicer arietinum</name>
    <name type="common">Chickpea</name>
    <name type="synonym">Garbanzo</name>
    <dbReference type="NCBI Taxonomy" id="3827"/>
    <lineage>
        <taxon>Eukaryota</taxon>
        <taxon>Viridiplantae</taxon>
        <taxon>Streptophyta</taxon>
        <taxon>Embryophyta</taxon>
        <taxon>Tracheophyta</taxon>
        <taxon>Spermatophyta</taxon>
        <taxon>Magnoliopsida</taxon>
        <taxon>eudicotyledons</taxon>
        <taxon>Gunneridae</taxon>
        <taxon>Pentapetalae</taxon>
        <taxon>rosids</taxon>
        <taxon>fabids</taxon>
        <taxon>Fabales</taxon>
        <taxon>Fabaceae</taxon>
        <taxon>Papilionoideae</taxon>
        <taxon>50 kb inversion clade</taxon>
        <taxon>NPAAA clade</taxon>
        <taxon>Hologalegina</taxon>
        <taxon>IRL clade</taxon>
        <taxon>Cicereae</taxon>
        <taxon>Cicer</taxon>
    </lineage>
</organism>
<proteinExistence type="inferred from homology"/>
<keyword evidence="5" id="KW-0010">Activator</keyword>
<dbReference type="OrthoDB" id="748178at2759"/>
<evidence type="ECO:0000259" key="8">
    <source>
        <dbReference type="Pfam" id="PF07887"/>
    </source>
</evidence>
<evidence type="ECO:0000256" key="7">
    <source>
        <dbReference type="ARBA" id="ARBA00023242"/>
    </source>
</evidence>
<feature type="domain" description="Calmodulin binding protein central" evidence="9">
    <location>
        <begin position="249"/>
        <end position="313"/>
    </location>
</feature>
<dbReference type="GeneID" id="101507581"/>
<dbReference type="GO" id="GO:0005516">
    <property type="term" value="F:calmodulin binding"/>
    <property type="evidence" value="ECO:0007669"/>
    <property type="project" value="InterPro"/>
</dbReference>